<organism evidence="2">
    <name type="scientific">freshwater metagenome</name>
    <dbReference type="NCBI Taxonomy" id="449393"/>
    <lineage>
        <taxon>unclassified sequences</taxon>
        <taxon>metagenomes</taxon>
        <taxon>ecological metagenomes</taxon>
    </lineage>
</organism>
<dbReference type="SUPFAM" id="SSF52833">
    <property type="entry name" value="Thioredoxin-like"/>
    <property type="match status" value="1"/>
</dbReference>
<dbReference type="Pfam" id="PF13417">
    <property type="entry name" value="GST_N_3"/>
    <property type="match status" value="1"/>
</dbReference>
<dbReference type="InterPro" id="IPR004045">
    <property type="entry name" value="Glutathione_S-Trfase_N"/>
</dbReference>
<evidence type="ECO:0000313" key="2">
    <source>
        <dbReference type="EMBL" id="CAB4590057.1"/>
    </source>
</evidence>
<reference evidence="2" key="1">
    <citation type="submission" date="2020-05" db="EMBL/GenBank/DDBJ databases">
        <authorList>
            <person name="Chiriac C."/>
            <person name="Salcher M."/>
            <person name="Ghai R."/>
            <person name="Kavagutti S V."/>
        </authorList>
    </citation>
    <scope>NUCLEOTIDE SEQUENCE</scope>
</reference>
<proteinExistence type="predicted"/>
<dbReference type="SUPFAM" id="SSF47616">
    <property type="entry name" value="GST C-terminal domain-like"/>
    <property type="match status" value="1"/>
</dbReference>
<name>A0A6J6FN03_9ZZZZ</name>
<protein>
    <submittedName>
        <fullName evidence="2">Unannotated protein</fullName>
    </submittedName>
</protein>
<evidence type="ECO:0000313" key="3">
    <source>
        <dbReference type="EMBL" id="CAB4612124.1"/>
    </source>
</evidence>
<feature type="domain" description="GST N-terminal" evidence="1">
    <location>
        <begin position="14"/>
        <end position="85"/>
    </location>
</feature>
<accession>A0A6J6FN03</accession>
<evidence type="ECO:0000259" key="1">
    <source>
        <dbReference type="Pfam" id="PF13417"/>
    </source>
</evidence>
<sequence>MTSNQKYPLRMRGALGSPYSLKMRSVLRYRRIPFTWVPQGSQWDDLPPFPLIPAIAFPDDKGDYSDAMIDSSPLIMRLEGMYSERSLVPTDPVVAFIDYLFEDYADEWVTKQMYHYRWYYNDAIDKAGKLLPLDGNQQMSVHRAEQSKQYITDRQISRRALVGSTEENRPAIEESYVRLLQMMQDHLVEAPFLLGQRPGRGDFGMFGQMVELLRWDPESARVGIANAPRMVNWVDRTDDLSWWEVDGNEGWVSRDAIAPTALALLPEIGRTYAPFLLANDAALEAGEETFRCTIDGHPYSQGTFVYQRKCLRWIREEYARLLPTDRNDVDALLKGTGCEQLFL</sequence>
<gene>
    <name evidence="2" type="ORF">UFOPK1808_00103</name>
    <name evidence="3" type="ORF">UFOPK1889_00354</name>
</gene>
<dbReference type="AlphaFoldDB" id="A0A6J6FN03"/>
<dbReference type="InterPro" id="IPR036282">
    <property type="entry name" value="Glutathione-S-Trfase_C_sf"/>
</dbReference>
<dbReference type="EMBL" id="CAEZUZ010000037">
    <property type="protein sequence ID" value="CAB4612124.1"/>
    <property type="molecule type" value="Genomic_DNA"/>
</dbReference>
<dbReference type="InterPro" id="IPR036249">
    <property type="entry name" value="Thioredoxin-like_sf"/>
</dbReference>
<dbReference type="EMBL" id="CAEZUL010000005">
    <property type="protein sequence ID" value="CAB4590057.1"/>
    <property type="molecule type" value="Genomic_DNA"/>
</dbReference>